<accession>A0A1H7YPZ9</accession>
<evidence type="ECO:0000313" key="2">
    <source>
        <dbReference type="EMBL" id="SEM47924.1"/>
    </source>
</evidence>
<evidence type="ECO:0000256" key="1">
    <source>
        <dbReference type="SAM" id="Phobius"/>
    </source>
</evidence>
<organism evidence="2 3">
    <name type="scientific">Bosea lupini</name>
    <dbReference type="NCBI Taxonomy" id="1036779"/>
    <lineage>
        <taxon>Bacteria</taxon>
        <taxon>Pseudomonadati</taxon>
        <taxon>Pseudomonadota</taxon>
        <taxon>Alphaproteobacteria</taxon>
        <taxon>Hyphomicrobiales</taxon>
        <taxon>Boseaceae</taxon>
        <taxon>Bosea</taxon>
    </lineage>
</organism>
<dbReference type="STRING" id="1036779.SAMN04515666_11256"/>
<feature type="transmembrane region" description="Helical" evidence="1">
    <location>
        <begin position="33"/>
        <end position="55"/>
    </location>
</feature>
<keyword evidence="3" id="KW-1185">Reference proteome</keyword>
<keyword evidence="1" id="KW-0472">Membrane</keyword>
<name>A0A1H7YPZ9_9HYPH</name>
<dbReference type="Proteomes" id="UP000199664">
    <property type="component" value="Unassembled WGS sequence"/>
</dbReference>
<dbReference type="EMBL" id="FOAN01000012">
    <property type="protein sequence ID" value="SEM47924.1"/>
    <property type="molecule type" value="Genomic_DNA"/>
</dbReference>
<evidence type="ECO:0000313" key="3">
    <source>
        <dbReference type="Proteomes" id="UP000199664"/>
    </source>
</evidence>
<keyword evidence="1" id="KW-0812">Transmembrane</keyword>
<dbReference type="AlphaFoldDB" id="A0A1H7YPZ9"/>
<keyword evidence="1" id="KW-1133">Transmembrane helix</keyword>
<protein>
    <submittedName>
        <fullName evidence="2">MFS transporter, DHA1 family, bicyclomycin/chloramphenicol resistance protein</fullName>
    </submittedName>
</protein>
<reference evidence="3" key="1">
    <citation type="submission" date="2016-10" db="EMBL/GenBank/DDBJ databases">
        <authorList>
            <person name="Varghese N."/>
            <person name="Submissions S."/>
        </authorList>
    </citation>
    <scope>NUCLEOTIDE SEQUENCE [LARGE SCALE GENOMIC DNA]</scope>
    <source>
        <strain evidence="3">LMG 26383,CCUG 61248,R- 45681</strain>
    </source>
</reference>
<proteinExistence type="predicted"/>
<gene>
    <name evidence="2" type="ORF">SAMN04515666_11256</name>
</gene>
<sequence length="74" mass="7567">MKAPPADLSRPGPFPRVGDRLAASAARKVTSDIVILLAGLAAIETLATNIILPAFPRMGTELGLTGAQLDGGSR</sequence>